<evidence type="ECO:0000256" key="1">
    <source>
        <dbReference type="SAM" id="Coils"/>
    </source>
</evidence>
<evidence type="ECO:0000256" key="2">
    <source>
        <dbReference type="SAM" id="MobiDB-lite"/>
    </source>
</evidence>
<organism evidence="3 4">
    <name type="scientific">Mycolicibacterium frederiksbergense</name>
    <dbReference type="NCBI Taxonomy" id="117567"/>
    <lineage>
        <taxon>Bacteria</taxon>
        <taxon>Bacillati</taxon>
        <taxon>Actinomycetota</taxon>
        <taxon>Actinomycetes</taxon>
        <taxon>Mycobacteriales</taxon>
        <taxon>Mycobacteriaceae</taxon>
        <taxon>Mycolicibacterium</taxon>
    </lineage>
</organism>
<proteinExistence type="predicted"/>
<dbReference type="Proteomes" id="UP000501849">
    <property type="component" value="Chromosome"/>
</dbReference>
<dbReference type="AlphaFoldDB" id="A0A6H0S0F7"/>
<keyword evidence="4" id="KW-1185">Reference proteome</keyword>
<reference evidence="3 4" key="1">
    <citation type="submission" date="2019-04" db="EMBL/GenBank/DDBJ databases">
        <title>Draft, Whole-Genome Sequence of the Anthracene-degrading Mycobacterium frederiksbergense LB501T, Isolated from a Polycyclic Aromatic Hydrocarbon (PAH)-Contaminated Soil.</title>
        <authorList>
            <person name="Augelletti F."/>
        </authorList>
    </citation>
    <scope>NUCLEOTIDE SEQUENCE [LARGE SCALE GENOMIC DNA]</scope>
    <source>
        <strain evidence="3 4">LB 501T</strain>
    </source>
</reference>
<name>A0A6H0S0F7_9MYCO</name>
<gene>
    <name evidence="3" type="ORF">EXE63_07045</name>
</gene>
<evidence type="ECO:0000313" key="3">
    <source>
        <dbReference type="EMBL" id="QIV80666.1"/>
    </source>
</evidence>
<accession>A0A6H0S0F7</accession>
<evidence type="ECO:0008006" key="5">
    <source>
        <dbReference type="Google" id="ProtNLM"/>
    </source>
</evidence>
<dbReference type="EMBL" id="CP038799">
    <property type="protein sequence ID" value="QIV80666.1"/>
    <property type="molecule type" value="Genomic_DNA"/>
</dbReference>
<protein>
    <recommendedName>
        <fullName evidence="5">Exonuclease V subunit alpha</fullName>
    </recommendedName>
</protein>
<evidence type="ECO:0000313" key="4">
    <source>
        <dbReference type="Proteomes" id="UP000501849"/>
    </source>
</evidence>
<feature type="coiled-coil region" evidence="1">
    <location>
        <begin position="163"/>
        <end position="216"/>
    </location>
</feature>
<keyword evidence="1" id="KW-0175">Coiled coil</keyword>
<sequence>MQKLTILRDEYRTVCKEITTLDADIRAGNGPAMRAVAEELLRMRRQVDADRPYSLAVTAVMEQWADADADYNDILRMIEHARTQLDTLHAAPESDDLDIASAQADLAFHTRRLPEQPPSLQFQQAFAEAQAARTAAAGGHKIVTEHDIVTARGDAERADQAARAALHDRRQALRRELDRADRDLAAAFAAAQTATSDTLETLLDSARAEVELLRAAGRIDFDRTPLAIPDTVLAEHDPAIAHWLKTLAAQPHPLGYTRADVTDPDTAAALCTLRAIANINDRNVLWLSTADEATAPARIAELADTFTTIAQAHQRISDQQWTLPPGTIIVIDDPADADPAHLGRIAHHTARVGARAIIIDPTSQHGPSTPALRLLNALPWASRLTANNQAAENLRLDEPTPAVTLADRLGRTRLSEPWRQLLTEYDTAARAARAAHRRHLSLGWRTPTAGIDEPDHALSAGELGFDD</sequence>
<dbReference type="KEGG" id="mfre:EXE63_07045"/>
<feature type="region of interest" description="Disordered" evidence="2">
    <location>
        <begin position="445"/>
        <end position="467"/>
    </location>
</feature>